<feature type="signal peptide" evidence="1">
    <location>
        <begin position="1"/>
        <end position="16"/>
    </location>
</feature>
<dbReference type="InterPro" id="IPR013783">
    <property type="entry name" value="Ig-like_fold"/>
</dbReference>
<dbReference type="EMBL" id="KB097571">
    <property type="protein sequence ID" value="ESN94448.1"/>
    <property type="molecule type" value="Genomic_DNA"/>
</dbReference>
<dbReference type="Proteomes" id="UP000015101">
    <property type="component" value="Unassembled WGS sequence"/>
</dbReference>
<proteinExistence type="predicted"/>
<evidence type="ECO:0000313" key="4">
    <source>
        <dbReference type="EnsemblMetazoa" id="HelroP164293"/>
    </source>
</evidence>
<dbReference type="InParanoid" id="T1EV81"/>
<feature type="chain" id="PRO_5010980104" description="Ig-like domain-containing protein" evidence="1">
    <location>
        <begin position="17"/>
        <end position="243"/>
    </location>
</feature>
<evidence type="ECO:0000313" key="5">
    <source>
        <dbReference type="Proteomes" id="UP000015101"/>
    </source>
</evidence>
<dbReference type="InterPro" id="IPR036179">
    <property type="entry name" value="Ig-like_dom_sf"/>
</dbReference>
<evidence type="ECO:0000313" key="3">
    <source>
        <dbReference type="EMBL" id="ESN94448.1"/>
    </source>
</evidence>
<reference evidence="3 5" key="2">
    <citation type="journal article" date="2013" name="Nature">
        <title>Insights into bilaterian evolution from three spiralian genomes.</title>
        <authorList>
            <person name="Simakov O."/>
            <person name="Marletaz F."/>
            <person name="Cho S.J."/>
            <person name="Edsinger-Gonzales E."/>
            <person name="Havlak P."/>
            <person name="Hellsten U."/>
            <person name="Kuo D.H."/>
            <person name="Larsson T."/>
            <person name="Lv J."/>
            <person name="Arendt D."/>
            <person name="Savage R."/>
            <person name="Osoegawa K."/>
            <person name="de Jong P."/>
            <person name="Grimwood J."/>
            <person name="Chapman J.A."/>
            <person name="Shapiro H."/>
            <person name="Aerts A."/>
            <person name="Otillar R.P."/>
            <person name="Terry A.Y."/>
            <person name="Boore J.L."/>
            <person name="Grigoriev I.V."/>
            <person name="Lindberg D.R."/>
            <person name="Seaver E.C."/>
            <person name="Weisblat D.A."/>
            <person name="Putnam N.H."/>
            <person name="Rokhsar D.S."/>
        </authorList>
    </citation>
    <scope>NUCLEOTIDE SEQUENCE</scope>
</reference>
<dbReference type="Gene3D" id="2.60.40.10">
    <property type="entry name" value="Immunoglobulins"/>
    <property type="match status" value="1"/>
</dbReference>
<dbReference type="InterPro" id="IPR003598">
    <property type="entry name" value="Ig_sub2"/>
</dbReference>
<gene>
    <name evidence="4" type="primary">20200481</name>
    <name evidence="3" type="ORF">HELRODRAFT_164293</name>
</gene>
<dbReference type="GeneID" id="20200481"/>
<evidence type="ECO:0000259" key="2">
    <source>
        <dbReference type="PROSITE" id="PS50835"/>
    </source>
</evidence>
<dbReference type="CTD" id="20200481"/>
<dbReference type="OrthoDB" id="9998697at2759"/>
<dbReference type="EnsemblMetazoa" id="HelroT164293">
    <property type="protein sequence ID" value="HelroP164293"/>
    <property type="gene ID" value="HelroG164293"/>
</dbReference>
<feature type="domain" description="Ig-like" evidence="2">
    <location>
        <begin position="58"/>
        <end position="156"/>
    </location>
</feature>
<reference evidence="4" key="3">
    <citation type="submission" date="2015-06" db="UniProtKB">
        <authorList>
            <consortium name="EnsemblMetazoa"/>
        </authorList>
    </citation>
    <scope>IDENTIFICATION</scope>
</reference>
<dbReference type="PROSITE" id="PS50835">
    <property type="entry name" value="IG_LIKE"/>
    <property type="match status" value="1"/>
</dbReference>
<reference evidence="5" key="1">
    <citation type="submission" date="2012-12" db="EMBL/GenBank/DDBJ databases">
        <authorList>
            <person name="Hellsten U."/>
            <person name="Grimwood J."/>
            <person name="Chapman J.A."/>
            <person name="Shapiro H."/>
            <person name="Aerts A."/>
            <person name="Otillar R.P."/>
            <person name="Terry A.Y."/>
            <person name="Boore J.L."/>
            <person name="Simakov O."/>
            <person name="Marletaz F."/>
            <person name="Cho S.-J."/>
            <person name="Edsinger-Gonzales E."/>
            <person name="Havlak P."/>
            <person name="Kuo D.-H."/>
            <person name="Larsson T."/>
            <person name="Lv J."/>
            <person name="Arendt D."/>
            <person name="Savage R."/>
            <person name="Osoegawa K."/>
            <person name="de Jong P."/>
            <person name="Lindberg D.R."/>
            <person name="Seaver E.C."/>
            <person name="Weisblat D.A."/>
            <person name="Putnam N.H."/>
            <person name="Grigoriev I.V."/>
            <person name="Rokhsar D.S."/>
        </authorList>
    </citation>
    <scope>NUCLEOTIDE SEQUENCE</scope>
</reference>
<dbReference type="SMART" id="SM00408">
    <property type="entry name" value="IGc2"/>
    <property type="match status" value="1"/>
</dbReference>
<evidence type="ECO:0000256" key="1">
    <source>
        <dbReference type="SAM" id="SignalP"/>
    </source>
</evidence>
<dbReference type="Pfam" id="PF07679">
    <property type="entry name" value="I-set"/>
    <property type="match status" value="1"/>
</dbReference>
<accession>T1EV81</accession>
<dbReference type="STRING" id="6412.T1EV81"/>
<dbReference type="HOGENOM" id="CLU_1143634_0_0_1"/>
<dbReference type="PANTHER" id="PTHR47633">
    <property type="entry name" value="IMMUNOGLOBULIN"/>
    <property type="match status" value="1"/>
</dbReference>
<protein>
    <recommendedName>
        <fullName evidence="2">Ig-like domain-containing protein</fullName>
    </recommendedName>
</protein>
<dbReference type="EMBL" id="AMQM01001623">
    <property type="status" value="NOT_ANNOTATED_CDS"/>
    <property type="molecule type" value="Genomic_DNA"/>
</dbReference>
<dbReference type="InterPro" id="IPR013098">
    <property type="entry name" value="Ig_I-set"/>
</dbReference>
<organism evidence="4 5">
    <name type="scientific">Helobdella robusta</name>
    <name type="common">Californian leech</name>
    <dbReference type="NCBI Taxonomy" id="6412"/>
    <lineage>
        <taxon>Eukaryota</taxon>
        <taxon>Metazoa</taxon>
        <taxon>Spiralia</taxon>
        <taxon>Lophotrochozoa</taxon>
        <taxon>Annelida</taxon>
        <taxon>Clitellata</taxon>
        <taxon>Hirudinea</taxon>
        <taxon>Rhynchobdellida</taxon>
        <taxon>Glossiphoniidae</taxon>
        <taxon>Helobdella</taxon>
    </lineage>
</organism>
<dbReference type="KEGG" id="hro:HELRODRAFT_164293"/>
<sequence>MHWSVHLLHLQLSAQSAGVFLNSCTRNVVGVVVWSDEEHACNSFNHHSHLIHNNILNNNDLELFCDVIGTPQPSVTWLHNSLPLQNSHKYQMSSMTSLLSSSSSQFLPHATSLKSQKKAYSHRLIIRQFVRSLDEGLYTCAFKNSAGSVDRNFKIVVPAYQQLTETSQQRLNRITEHETSLCDNGIERSSFAHQYLTLTYEYLIFHTGKPFLFEPEFFRVLAYNNETITLLLDTSNHRRRSDQ</sequence>
<keyword evidence="1" id="KW-0732">Signal</keyword>
<name>T1EV81_HELRO</name>
<dbReference type="InterPro" id="IPR007110">
    <property type="entry name" value="Ig-like_dom"/>
</dbReference>
<keyword evidence="5" id="KW-1185">Reference proteome</keyword>
<dbReference type="RefSeq" id="XP_009027513.1">
    <property type="nucleotide sequence ID" value="XM_009029265.1"/>
</dbReference>
<dbReference type="AlphaFoldDB" id="T1EV81"/>
<dbReference type="SUPFAM" id="SSF48726">
    <property type="entry name" value="Immunoglobulin"/>
    <property type="match status" value="1"/>
</dbReference>